<dbReference type="RefSeq" id="WP_288199005.1">
    <property type="nucleotide sequence ID" value="NZ_LT608334.1"/>
</dbReference>
<dbReference type="AlphaFoldDB" id="A0A212L1J8"/>
<name>A0A212L1J8_9HYPH</name>
<gene>
    <name evidence="1" type="ORF">KL86PLE_100196</name>
</gene>
<evidence type="ECO:0000313" key="1">
    <source>
        <dbReference type="EMBL" id="SCM71444.1"/>
    </source>
</evidence>
<reference evidence="1" key="1">
    <citation type="submission" date="2016-08" db="EMBL/GenBank/DDBJ databases">
        <authorList>
            <person name="Seilhamer J.J."/>
        </authorList>
    </citation>
    <scope>NUCLEOTIDE SEQUENCE</scope>
    <source>
        <strain evidence="1">86</strain>
    </source>
</reference>
<organism evidence="1">
    <name type="scientific">uncultured Pleomorphomonas sp</name>
    <dbReference type="NCBI Taxonomy" id="442121"/>
    <lineage>
        <taxon>Bacteria</taxon>
        <taxon>Pseudomonadati</taxon>
        <taxon>Pseudomonadota</taxon>
        <taxon>Alphaproteobacteria</taxon>
        <taxon>Hyphomicrobiales</taxon>
        <taxon>Pleomorphomonadaceae</taxon>
        <taxon>Pleomorphomonas</taxon>
        <taxon>environmental samples</taxon>
    </lineage>
</organism>
<accession>A0A212L1J8</accession>
<sequence>MDRPDKFPDERKYRYRLHLTVEQTEVARPSLLVNRLKLFEADSLQSPEIGALADYSRAHAQMAEKDRYILAFSLMTVRQLLGRATRLSPRFTELRAWLDDIDRDVMA</sequence>
<dbReference type="EMBL" id="FMJD01000002">
    <property type="protein sequence ID" value="SCM71444.1"/>
    <property type="molecule type" value="Genomic_DNA"/>
</dbReference>
<proteinExistence type="predicted"/>
<protein>
    <submittedName>
        <fullName evidence="1">Uncharacterized protein</fullName>
    </submittedName>
</protein>